<dbReference type="Pfam" id="PF18416">
    <property type="entry name" value="GbpA_2"/>
    <property type="match status" value="2"/>
</dbReference>
<feature type="chain" id="PRO_5025459092" description="N-acetylglucosamine binding protein A domain-containing protein" evidence="1">
    <location>
        <begin position="32"/>
        <end position="734"/>
    </location>
</feature>
<proteinExistence type="predicted"/>
<protein>
    <recommendedName>
        <fullName evidence="2">N-acetylglucosamine binding protein A domain-containing protein</fullName>
    </recommendedName>
</protein>
<evidence type="ECO:0000256" key="1">
    <source>
        <dbReference type="SAM" id="SignalP"/>
    </source>
</evidence>
<dbReference type="Gene3D" id="3.30.70.2150">
    <property type="match status" value="3"/>
</dbReference>
<feature type="domain" description="N-acetylglucosamine binding protein A" evidence="2">
    <location>
        <begin position="516"/>
        <end position="605"/>
    </location>
</feature>
<organism evidence="3 4">
    <name type="scientific">Pantoea cypripedii</name>
    <name type="common">Pectobacterium cypripedii</name>
    <name type="synonym">Erwinia cypripedii</name>
    <dbReference type="NCBI Taxonomy" id="55209"/>
    <lineage>
        <taxon>Bacteria</taxon>
        <taxon>Pseudomonadati</taxon>
        <taxon>Pseudomonadota</taxon>
        <taxon>Gammaproteobacteria</taxon>
        <taxon>Enterobacterales</taxon>
        <taxon>Erwiniaceae</taxon>
        <taxon>Pantoea</taxon>
    </lineage>
</organism>
<sequence length="734" mass="82066">MFISGIIILLTFKKKLLFAVIASTLSSSVLATPQLFTVVEKDVNSQDTPLLRSLQEDHKDYRLVNINKDILFSRSSSFLFNADGESVPEEIRATSLKRDSAGIDVWRGSSENEQSTATFAINQGGVTGGIRLSDGSFYEIYPAENGLHAVVKIDTSHIPADEHDDVWDETTAAKQHEFNERLNNNDNFNTSTTIARIKILYVYTNQTRAKFSPDPARYASYLTDELNISHERSETLTQFESVGALDAKIDESSMDSMRAKMGDNKTTLGQLVAAKRAETRADLVVLISKADELCGTADGWGPNSVVNQYCAVENRTLAHETGHNFGLKHNEDEATWPLYANGYRVPGKFRTIMSKTCIPACNKIDYFSTPTKSSHGQPVGTAASNDAVRFIKERRFIVANYYANWEKQFQLNGGALPANQFYEISLTDNQTNKTTILDHAITKPGEWEWPYEVSVAVNNFFPKDILAAGELKDDGNVVPKNWSSFENYIWLHQDKLKTHKVDVQRRTYAVVRGGKWADEMAISGGDGVSPNTTVMLTIKNKNSGQALEKYYFNNDGESLSATSWPHQLAQTINSHNSPNVIAGELKDGIFNTITGSGYRNRLWFPLEKKSDLTAEFSTLNITENPWFKQENVFGDKFETDLASGTVITVAVKNSSGAVVEQRSVAIPDSNNGDLLSRYRWPAYLAHQINQSMTQIRLGGKQDDGSIKVVEWSQYLNYMWKKERANQTVVVTFNK</sequence>
<name>A0A6B9G9Q1_PANCY</name>
<evidence type="ECO:0000259" key="2">
    <source>
        <dbReference type="Pfam" id="PF18416"/>
    </source>
</evidence>
<dbReference type="InterPro" id="IPR024079">
    <property type="entry name" value="MetalloPept_cat_dom_sf"/>
</dbReference>
<dbReference type="Pfam" id="PF13688">
    <property type="entry name" value="Reprolysin_5"/>
    <property type="match status" value="1"/>
</dbReference>
<feature type="signal peptide" evidence="1">
    <location>
        <begin position="1"/>
        <end position="31"/>
    </location>
</feature>
<feature type="domain" description="N-acetylglucosamine binding protein A" evidence="2">
    <location>
        <begin position="639"/>
        <end position="727"/>
    </location>
</feature>
<dbReference type="Proteomes" id="UP000502005">
    <property type="component" value="Chromosome"/>
</dbReference>
<evidence type="ECO:0000313" key="4">
    <source>
        <dbReference type="Proteomes" id="UP000502005"/>
    </source>
</evidence>
<dbReference type="SUPFAM" id="SSF55486">
    <property type="entry name" value="Metalloproteases ('zincins'), catalytic domain"/>
    <property type="match status" value="1"/>
</dbReference>
<dbReference type="GO" id="GO:0008237">
    <property type="term" value="F:metallopeptidase activity"/>
    <property type="evidence" value="ECO:0007669"/>
    <property type="project" value="InterPro"/>
</dbReference>
<dbReference type="AlphaFoldDB" id="A0A6B9G9Q1"/>
<evidence type="ECO:0000313" key="3">
    <source>
        <dbReference type="EMBL" id="QGY28946.1"/>
    </source>
</evidence>
<reference evidence="3 4" key="1">
    <citation type="submission" date="2017-11" db="EMBL/GenBank/DDBJ databases">
        <title>Genome sequence of Pantoea cypripedii NE1.</title>
        <authorList>
            <person name="Nascimento F.X."/>
        </authorList>
    </citation>
    <scope>NUCLEOTIDE SEQUENCE [LARGE SCALE GENOMIC DNA]</scope>
    <source>
        <strain evidence="3 4">NE1</strain>
    </source>
</reference>
<gene>
    <name evidence="3" type="ORF">CUN67_08385</name>
</gene>
<keyword evidence="1" id="KW-0732">Signal</keyword>
<dbReference type="EMBL" id="CP024768">
    <property type="protein sequence ID" value="QGY28946.1"/>
    <property type="molecule type" value="Genomic_DNA"/>
</dbReference>
<dbReference type="InterPro" id="IPR041029">
    <property type="entry name" value="GbpA_2"/>
</dbReference>
<dbReference type="Gene3D" id="3.40.390.10">
    <property type="entry name" value="Collagenase (Catalytic Domain)"/>
    <property type="match status" value="1"/>
</dbReference>
<accession>A0A6B9G9Q1</accession>